<dbReference type="InterPro" id="IPR001190">
    <property type="entry name" value="SRCR"/>
</dbReference>
<evidence type="ECO:0000256" key="14">
    <source>
        <dbReference type="ARBA" id="ARBA00047861"/>
    </source>
</evidence>
<evidence type="ECO:0000256" key="2">
    <source>
        <dbReference type="ARBA" id="ARBA00004239"/>
    </source>
</evidence>
<feature type="chain" id="PRO_5044268322" description="Lysyl oxidase homolog" evidence="17">
    <location>
        <begin position="25"/>
        <end position="579"/>
    </location>
</feature>
<name>A0AAY4CR58_9TELE</name>
<reference evidence="19" key="3">
    <citation type="submission" date="2025-09" db="UniProtKB">
        <authorList>
            <consortium name="Ensembl"/>
        </authorList>
    </citation>
    <scope>IDENTIFICATION</scope>
</reference>
<keyword evidence="7 17" id="KW-0732">Signal</keyword>
<keyword evidence="11 16" id="KW-0186">Copper</keyword>
<keyword evidence="8" id="KW-0677">Repeat</keyword>
<evidence type="ECO:0000256" key="4">
    <source>
        <dbReference type="ARBA" id="ARBA00022477"/>
    </source>
</evidence>
<dbReference type="Pfam" id="PF01186">
    <property type="entry name" value="Lysyl_oxidase"/>
    <property type="match status" value="1"/>
</dbReference>
<keyword evidence="4 16" id="KW-0886">LTQ</keyword>
<feature type="domain" description="SRCR" evidence="18">
    <location>
        <begin position="153"/>
        <end position="253"/>
    </location>
</feature>
<feature type="disulfide bond" evidence="15">
    <location>
        <begin position="222"/>
        <end position="232"/>
    </location>
</feature>
<dbReference type="PANTHER" id="PTHR45817:SF2">
    <property type="entry name" value="LYSYL OXIDASE HOMOLOG 3"/>
    <property type="match status" value="1"/>
</dbReference>
<dbReference type="Proteomes" id="UP000694580">
    <property type="component" value="Chromosome 18"/>
</dbReference>
<evidence type="ECO:0000256" key="5">
    <source>
        <dbReference type="ARBA" id="ARBA00022525"/>
    </source>
</evidence>
<keyword evidence="13" id="KW-0325">Glycoprotein</keyword>
<evidence type="ECO:0000256" key="1">
    <source>
        <dbReference type="ARBA" id="ARBA00001935"/>
    </source>
</evidence>
<evidence type="ECO:0000313" key="20">
    <source>
        <dbReference type="Proteomes" id="UP000694580"/>
    </source>
</evidence>
<comment type="similarity">
    <text evidence="3 16">Belongs to the lysyl oxidase family.</text>
</comment>
<reference evidence="19 20" key="1">
    <citation type="submission" date="2020-06" db="EMBL/GenBank/DDBJ databases">
        <authorList>
            <consortium name="Wellcome Sanger Institute Data Sharing"/>
        </authorList>
    </citation>
    <scope>NUCLEOTIDE SEQUENCE [LARGE SCALE GENOMIC DNA]</scope>
</reference>
<feature type="signal peptide" evidence="17">
    <location>
        <begin position="1"/>
        <end position="24"/>
    </location>
</feature>
<dbReference type="Gene3D" id="3.10.250.10">
    <property type="entry name" value="SRCR-like domain"/>
    <property type="match status" value="3"/>
</dbReference>
<comment type="caution">
    <text evidence="15">Lacks conserved residue(s) required for the propagation of feature annotation.</text>
</comment>
<organism evidence="19 20">
    <name type="scientific">Denticeps clupeoides</name>
    <name type="common">denticle herring</name>
    <dbReference type="NCBI Taxonomy" id="299321"/>
    <lineage>
        <taxon>Eukaryota</taxon>
        <taxon>Metazoa</taxon>
        <taxon>Chordata</taxon>
        <taxon>Craniata</taxon>
        <taxon>Vertebrata</taxon>
        <taxon>Euteleostomi</taxon>
        <taxon>Actinopterygii</taxon>
        <taxon>Neopterygii</taxon>
        <taxon>Teleostei</taxon>
        <taxon>Clupei</taxon>
        <taxon>Clupeiformes</taxon>
        <taxon>Denticipitoidei</taxon>
        <taxon>Denticipitidae</taxon>
        <taxon>Denticeps</taxon>
    </lineage>
</organism>
<dbReference type="InterPro" id="IPR019828">
    <property type="entry name" value="Lysyl_oxidase_CS"/>
</dbReference>
<gene>
    <name evidence="19" type="primary">loxl3a</name>
</gene>
<evidence type="ECO:0000313" key="19">
    <source>
        <dbReference type="Ensembl" id="ENSDCDP00010034856.1"/>
    </source>
</evidence>
<comment type="function">
    <text evidence="16">Mediates the post-translational oxidative deamination of lysine residues on target proteins leading to the formation of deaminated lysine (allysine).</text>
</comment>
<dbReference type="EC" id="1.4.3.13" evidence="16"/>
<dbReference type="InterPro" id="IPR001695">
    <property type="entry name" value="Lysyl_oxidase"/>
</dbReference>
<dbReference type="InterPro" id="IPR050912">
    <property type="entry name" value="LOX-like_protein"/>
</dbReference>
<comment type="PTM">
    <text evidence="16">The lysine tyrosylquinone cross-link (LTQ) is generated by condensation of the epsilon-amino group of a lysine with a topaquinone produced by oxidation of tyrosine.</text>
</comment>
<feature type="disulfide bond" evidence="15">
    <location>
        <begin position="76"/>
        <end position="137"/>
    </location>
</feature>
<dbReference type="PANTHER" id="PTHR45817">
    <property type="entry name" value="LYSYL OXIDASE-LIKE-RELATED"/>
    <property type="match status" value="1"/>
</dbReference>
<evidence type="ECO:0000259" key="18">
    <source>
        <dbReference type="PROSITE" id="PS50287"/>
    </source>
</evidence>
<protein>
    <recommendedName>
        <fullName evidence="16">Lysyl oxidase homolog</fullName>
        <ecNumber evidence="16">1.4.3.13</ecNumber>
    </recommendedName>
</protein>
<evidence type="ECO:0000256" key="9">
    <source>
        <dbReference type="ARBA" id="ARBA00022772"/>
    </source>
</evidence>
<evidence type="ECO:0000256" key="15">
    <source>
        <dbReference type="PROSITE-ProRule" id="PRU00196"/>
    </source>
</evidence>
<feature type="disulfide bond" evidence="15">
    <location>
        <begin position="339"/>
        <end position="349"/>
    </location>
</feature>
<evidence type="ECO:0000256" key="7">
    <source>
        <dbReference type="ARBA" id="ARBA00022729"/>
    </source>
</evidence>
<dbReference type="SMART" id="SM00202">
    <property type="entry name" value="SR"/>
    <property type="match status" value="3"/>
</dbReference>
<dbReference type="GO" id="GO:0004720">
    <property type="term" value="F:protein-lysine 6-oxidase activity"/>
    <property type="evidence" value="ECO:0007669"/>
    <property type="project" value="UniProtKB-UniRule"/>
</dbReference>
<evidence type="ECO:0000256" key="8">
    <source>
        <dbReference type="ARBA" id="ARBA00022737"/>
    </source>
</evidence>
<keyword evidence="6 16" id="KW-0479">Metal-binding</keyword>
<dbReference type="PROSITE" id="PS00420">
    <property type="entry name" value="SRCR_1"/>
    <property type="match status" value="1"/>
</dbReference>
<evidence type="ECO:0000256" key="10">
    <source>
        <dbReference type="ARBA" id="ARBA00023002"/>
    </source>
</evidence>
<feature type="disulfide bond" evidence="15">
    <location>
        <begin position="178"/>
        <end position="242"/>
    </location>
</feature>
<dbReference type="GO" id="GO:0005615">
    <property type="term" value="C:extracellular space"/>
    <property type="evidence" value="ECO:0007669"/>
    <property type="project" value="UniProtKB-UniRule"/>
</dbReference>
<evidence type="ECO:0000256" key="11">
    <source>
        <dbReference type="ARBA" id="ARBA00023008"/>
    </source>
</evidence>
<evidence type="ECO:0000256" key="16">
    <source>
        <dbReference type="RuleBase" id="RU367046"/>
    </source>
</evidence>
<keyword evidence="9 16" id="KW-0801">TPQ</keyword>
<keyword evidence="10 16" id="KW-0560">Oxidoreductase</keyword>
<reference evidence="19" key="2">
    <citation type="submission" date="2025-08" db="UniProtKB">
        <authorList>
            <consortium name="Ensembl"/>
        </authorList>
    </citation>
    <scope>IDENTIFICATION</scope>
</reference>
<dbReference type="GO" id="GO:0005507">
    <property type="term" value="F:copper ion binding"/>
    <property type="evidence" value="ECO:0007669"/>
    <property type="project" value="UniProtKB-UniRule"/>
</dbReference>
<dbReference type="GeneTree" id="ENSGT00940000158157"/>
<feature type="domain" description="SRCR" evidence="18">
    <location>
        <begin position="263"/>
        <end position="371"/>
    </location>
</feature>
<comment type="subcellular location">
    <subcellularLocation>
        <location evidence="2 16">Secreted</location>
        <location evidence="2 16">Extracellular space</location>
    </subcellularLocation>
</comment>
<dbReference type="AlphaFoldDB" id="A0AAY4CR58"/>
<dbReference type="GO" id="GO:0016020">
    <property type="term" value="C:membrane"/>
    <property type="evidence" value="ECO:0007669"/>
    <property type="project" value="InterPro"/>
</dbReference>
<evidence type="ECO:0000256" key="6">
    <source>
        <dbReference type="ARBA" id="ARBA00022723"/>
    </source>
</evidence>
<keyword evidence="5 16" id="KW-0964">Secreted</keyword>
<dbReference type="PROSITE" id="PS00926">
    <property type="entry name" value="LYSYL_OXIDASE"/>
    <property type="match status" value="1"/>
</dbReference>
<dbReference type="FunFam" id="3.10.250.10:FF:000008">
    <property type="entry name" value="Lysyl oxidase homolog 2"/>
    <property type="match status" value="1"/>
</dbReference>
<evidence type="ECO:0000256" key="13">
    <source>
        <dbReference type="ARBA" id="ARBA00023180"/>
    </source>
</evidence>
<evidence type="ECO:0000256" key="12">
    <source>
        <dbReference type="ARBA" id="ARBA00023157"/>
    </source>
</evidence>
<dbReference type="PRINTS" id="PR00258">
    <property type="entry name" value="SPERACTRCPTR"/>
</dbReference>
<dbReference type="InterPro" id="IPR036772">
    <property type="entry name" value="SRCR-like_dom_sf"/>
</dbReference>
<proteinExistence type="inferred from homology"/>
<keyword evidence="12 15" id="KW-1015">Disulfide bond</keyword>
<dbReference type="PROSITE" id="PS50287">
    <property type="entry name" value="SRCR_2"/>
    <property type="match status" value="3"/>
</dbReference>
<feature type="domain" description="SRCR" evidence="18">
    <location>
        <begin position="37"/>
        <end position="138"/>
    </location>
</feature>
<accession>A0AAY4CR58</accession>
<dbReference type="GO" id="GO:0030199">
    <property type="term" value="P:collagen fibril organization"/>
    <property type="evidence" value="ECO:0007669"/>
    <property type="project" value="TreeGrafter"/>
</dbReference>
<dbReference type="Ensembl" id="ENSDCDT00010043478.1">
    <property type="protein sequence ID" value="ENSDCDP00010034856.1"/>
    <property type="gene ID" value="ENSDCDG00010022299.1"/>
</dbReference>
<keyword evidence="20" id="KW-1185">Reference proteome</keyword>
<comment type="cofactor">
    <cofactor evidence="1 16">
        <name>Cu cation</name>
        <dbReference type="ChEBI" id="CHEBI:23378"/>
    </cofactor>
</comment>
<evidence type="ECO:0000256" key="17">
    <source>
        <dbReference type="SAM" id="SignalP"/>
    </source>
</evidence>
<feature type="disulfide bond" evidence="15">
    <location>
        <begin position="191"/>
        <end position="252"/>
    </location>
</feature>
<evidence type="ECO:0000256" key="3">
    <source>
        <dbReference type="ARBA" id="ARBA00007492"/>
    </source>
</evidence>
<feature type="disulfide bond" evidence="15">
    <location>
        <begin position="63"/>
        <end position="127"/>
    </location>
</feature>
<comment type="catalytic activity">
    <reaction evidence="14 16">
        <text>L-lysyl-[protein] + O2 + H2O = (S)-2-amino-6-oxohexanoyl-[protein] + H2O2 + NH4(+)</text>
        <dbReference type="Rhea" id="RHEA:24544"/>
        <dbReference type="Rhea" id="RHEA-COMP:9752"/>
        <dbReference type="Rhea" id="RHEA-COMP:12448"/>
        <dbReference type="ChEBI" id="CHEBI:15377"/>
        <dbReference type="ChEBI" id="CHEBI:15379"/>
        <dbReference type="ChEBI" id="CHEBI:16240"/>
        <dbReference type="ChEBI" id="CHEBI:28938"/>
        <dbReference type="ChEBI" id="CHEBI:29969"/>
        <dbReference type="ChEBI" id="CHEBI:131803"/>
        <dbReference type="EC" id="1.4.3.13"/>
    </reaction>
</comment>
<dbReference type="SUPFAM" id="SSF56487">
    <property type="entry name" value="SRCR-like"/>
    <property type="match status" value="3"/>
</dbReference>
<feature type="disulfide bond" evidence="15">
    <location>
        <begin position="107"/>
        <end position="117"/>
    </location>
</feature>
<sequence length="579" mass="63923">MARGGHWGTAGSLLLGVWLPAVLCQTTAAPGNGQPKLRLAGYPRKHNEGRVEVFHQGEWGTICDDDFTLSTAHVLCRQLGFVSATGWSHGAKYGAGTGKIWLDNVVCGGAETSVERCHSRGWGNSDCTHDEDAGVACKDERLPGFNDSNLIEARLKGGARVGEGRVEVLKGAAWGTVCDDRWNLQSASVVCRQLGFGSAIEAPTGARMGQGVGPVYMNEVQCRGDERSLWDCPHKAITSEDCQHMEDASVKCNVPYMAFDKTIRLSGGRSRLEGRVETVISMAAGTETWGLVCGDGWTMREARVVCRQLGLNFASSALQETWYWDSSNVTDMVMSGLKCTGDEMALSDCQRHRSVSCQRAGSQFSAGVICSDTASDLVLNAPLVEQTVYIEDRPLHLLYCAAEENCLSKSAAKANWPYGQRRLLRFSAQIHNIGHADFRPKLSRHSWVWHECHRHYHSMDIFTHYDLLTTNGTRVADGHKASFCLEDTECQEGVSKHYECANFGEQGITAGCWDLYRHDIDCQWIDITDVMPGNYILQVVINPNFEVAESDFSNNGMQCNLKYDGHRVWLHKCHLGESP</sequence>
<dbReference type="FunFam" id="3.10.250.10:FF:000001">
    <property type="entry name" value="Lysyl oxidase 4 isoform X1"/>
    <property type="match status" value="2"/>
</dbReference>
<dbReference type="Pfam" id="PF00530">
    <property type="entry name" value="SRCR"/>
    <property type="match status" value="3"/>
</dbReference>
<dbReference type="PRINTS" id="PR00074">
    <property type="entry name" value="LYSYLOXIDASE"/>
</dbReference>